<sequence length="219" mass="24683">MLFDVPIHRRAKNMNETIAQSGTNLNGMIRYWSDLLTERKGYDSNATTLLQDKGDIVAISKTQRSAITLNEIQLPVQDIKNWRAAGHDCIHNGWLKKLTCTHTTVGVNIGIDLGKCEMVHMVKGKAVKRDVGRVIDNIVEMLNGRKYILHETKETGNYRTCNATGETIEYVIRGCPILSSTEYLSGHYKGAKIISMAMTNKNALRQLYYRHRSPTCLGE</sequence>
<dbReference type="EnsemblMetazoa" id="GAUT026714-RA">
    <property type="protein sequence ID" value="GAUT026714-PA"/>
    <property type="gene ID" value="GAUT026714"/>
</dbReference>
<evidence type="ECO:0000313" key="2">
    <source>
        <dbReference type="Proteomes" id="UP000078200"/>
    </source>
</evidence>
<reference evidence="1" key="1">
    <citation type="submission" date="2020-05" db="UniProtKB">
        <authorList>
            <consortium name="EnsemblMetazoa"/>
        </authorList>
    </citation>
    <scope>IDENTIFICATION</scope>
    <source>
        <strain evidence="1">TTRI</strain>
    </source>
</reference>
<name>A0A1A9V5K1_GLOAU</name>
<evidence type="ECO:0000313" key="1">
    <source>
        <dbReference type="EnsemblMetazoa" id="GAUT026714-PA"/>
    </source>
</evidence>
<dbReference type="Proteomes" id="UP000078200">
    <property type="component" value="Unassembled WGS sequence"/>
</dbReference>
<organism evidence="1 2">
    <name type="scientific">Glossina austeni</name>
    <name type="common">Savannah tsetse fly</name>
    <dbReference type="NCBI Taxonomy" id="7395"/>
    <lineage>
        <taxon>Eukaryota</taxon>
        <taxon>Metazoa</taxon>
        <taxon>Ecdysozoa</taxon>
        <taxon>Arthropoda</taxon>
        <taxon>Hexapoda</taxon>
        <taxon>Insecta</taxon>
        <taxon>Pterygota</taxon>
        <taxon>Neoptera</taxon>
        <taxon>Endopterygota</taxon>
        <taxon>Diptera</taxon>
        <taxon>Brachycera</taxon>
        <taxon>Muscomorpha</taxon>
        <taxon>Hippoboscoidea</taxon>
        <taxon>Glossinidae</taxon>
        <taxon>Glossina</taxon>
    </lineage>
</organism>
<protein>
    <submittedName>
        <fullName evidence="1">Uncharacterized protein</fullName>
    </submittedName>
</protein>
<keyword evidence="2" id="KW-1185">Reference proteome</keyword>
<dbReference type="VEuPathDB" id="VectorBase:GAUT026714"/>
<dbReference type="AlphaFoldDB" id="A0A1A9V5K1"/>
<proteinExistence type="predicted"/>
<accession>A0A1A9V5K1</accession>